<evidence type="ECO:0000313" key="13">
    <source>
        <dbReference type="Proteomes" id="UP000031627"/>
    </source>
</evidence>
<keyword evidence="6 9" id="KW-0862">Zinc</keyword>
<evidence type="ECO:0000256" key="1">
    <source>
        <dbReference type="ARBA" id="ARBA00005061"/>
    </source>
</evidence>
<name>A0A090ARU7_9ENTR</name>
<dbReference type="UniPathway" id="UPA00391"/>
<comment type="pathway">
    <text evidence="1 9">Purine metabolism; 7-cyano-7-deazaguanine biosynthesis.</text>
</comment>
<dbReference type="STRING" id="1410383.TGUWTKB_3040"/>
<dbReference type="PIRSF" id="PIRSF006113">
    <property type="entry name" value="PTP_synth"/>
    <property type="match status" value="1"/>
</dbReference>
<dbReference type="AlphaFoldDB" id="A0A090ARU7"/>
<accession>A0A090ARU7</accession>
<comment type="cofactor">
    <cofactor evidence="9 11">
        <name>Zn(2+)</name>
        <dbReference type="ChEBI" id="CHEBI:29105"/>
    </cofactor>
    <text evidence="9 11">Binds 1 zinc ion per subunit.</text>
</comment>
<feature type="binding site" evidence="11">
    <location>
        <position position="13"/>
    </location>
    <ligand>
        <name>Zn(2+)</name>
        <dbReference type="ChEBI" id="CHEBI:29105"/>
    </ligand>
</feature>
<feature type="active site" description="Charge relay system" evidence="10">
    <location>
        <position position="107"/>
    </location>
</feature>
<dbReference type="Gene3D" id="3.30.479.10">
    <property type="entry name" value="6-pyruvoyl tetrahydropterin synthase/QueD"/>
    <property type="match status" value="1"/>
</dbReference>
<evidence type="ECO:0000313" key="12">
    <source>
        <dbReference type="EMBL" id="BAP58545.1"/>
    </source>
</evidence>
<dbReference type="GO" id="GO:0070497">
    <property type="term" value="F:6-carboxytetrahydropterin synthase activity"/>
    <property type="evidence" value="ECO:0007669"/>
    <property type="project" value="UniProtKB-EC"/>
</dbReference>
<dbReference type="InterPro" id="IPR038418">
    <property type="entry name" value="6-PTP_synth/QueD_sf"/>
</dbReference>
<dbReference type="GO" id="GO:0046872">
    <property type="term" value="F:metal ion binding"/>
    <property type="evidence" value="ECO:0007669"/>
    <property type="project" value="UniProtKB-KW"/>
</dbReference>
<dbReference type="KEGG" id="sbw:TGUWTKB_3040"/>
<keyword evidence="13" id="KW-1185">Reference proteome</keyword>
<dbReference type="EMBL" id="AP014521">
    <property type="protein sequence ID" value="BAP58545.1"/>
    <property type="molecule type" value="Genomic_DNA"/>
</dbReference>
<proteinExistence type="inferred from homology"/>
<dbReference type="OrthoDB" id="9804698at2"/>
<evidence type="ECO:0000256" key="6">
    <source>
        <dbReference type="ARBA" id="ARBA00022833"/>
    </source>
</evidence>
<evidence type="ECO:0000256" key="5">
    <source>
        <dbReference type="ARBA" id="ARBA00022785"/>
    </source>
</evidence>
<feature type="active site" description="Proton acceptor" evidence="10">
    <location>
        <position position="24"/>
    </location>
</feature>
<dbReference type="PANTHER" id="PTHR12589">
    <property type="entry name" value="PYRUVOYL TETRAHYDROBIOPTERIN SYNTHASE"/>
    <property type="match status" value="1"/>
</dbReference>
<dbReference type="SUPFAM" id="SSF55620">
    <property type="entry name" value="Tetrahydrobiopterin biosynthesis enzymes-like"/>
    <property type="match status" value="1"/>
</dbReference>
<keyword evidence="4 9" id="KW-0479">Metal-binding</keyword>
<evidence type="ECO:0000256" key="8">
    <source>
        <dbReference type="ARBA" id="ARBA00048807"/>
    </source>
</evidence>
<dbReference type="FunFam" id="3.30.479.10:FF:000001">
    <property type="entry name" value="6-carboxy-5,6,7,8-tetrahydropterin synthase"/>
    <property type="match status" value="1"/>
</dbReference>
<feature type="active site" description="Charge relay system" evidence="10">
    <location>
        <position position="68"/>
    </location>
</feature>
<protein>
    <recommendedName>
        <fullName evidence="3 9">6-carboxy-5,6,7,8-tetrahydropterin synthase</fullName>
        <ecNumber evidence="9">4.-.-.-</ecNumber>
    </recommendedName>
</protein>
<dbReference type="RefSeq" id="WP_041062857.1">
    <property type="nucleotide sequence ID" value="NZ_AP014521.1"/>
</dbReference>
<evidence type="ECO:0000256" key="11">
    <source>
        <dbReference type="PIRSR" id="PIRSR006113-2"/>
    </source>
</evidence>
<dbReference type="Proteomes" id="UP000031627">
    <property type="component" value="Chromosome"/>
</dbReference>
<feature type="binding site" evidence="11">
    <location>
        <position position="30"/>
    </location>
    <ligand>
        <name>Zn(2+)</name>
        <dbReference type="ChEBI" id="CHEBI:29105"/>
    </ligand>
</feature>
<gene>
    <name evidence="12" type="primary">ygcM</name>
    <name evidence="12" type="ORF">TGUWTKB_3040</name>
</gene>
<organism evidence="12 13">
    <name type="scientific">Candidatus Tachikawaea gelatinosa</name>
    <dbReference type="NCBI Taxonomy" id="1410383"/>
    <lineage>
        <taxon>Bacteria</taxon>
        <taxon>Pseudomonadati</taxon>
        <taxon>Pseudomonadota</taxon>
        <taxon>Gammaproteobacteria</taxon>
        <taxon>Enterobacterales</taxon>
        <taxon>Enterobacteriaceae</taxon>
        <taxon>Candidatus Tachikawaea</taxon>
    </lineage>
</organism>
<dbReference type="NCBIfam" id="TIGR03367">
    <property type="entry name" value="queuosine_QueD"/>
    <property type="match status" value="1"/>
</dbReference>
<evidence type="ECO:0000256" key="3">
    <source>
        <dbReference type="ARBA" id="ARBA00018141"/>
    </source>
</evidence>
<dbReference type="GO" id="GO:0008616">
    <property type="term" value="P:tRNA queuosine(34) biosynthetic process"/>
    <property type="evidence" value="ECO:0007669"/>
    <property type="project" value="UniProtKB-KW"/>
</dbReference>
<evidence type="ECO:0000256" key="7">
    <source>
        <dbReference type="ARBA" id="ARBA00023239"/>
    </source>
</evidence>
<reference evidence="13" key="1">
    <citation type="submission" date="2013-11" db="EMBL/GenBank/DDBJ databases">
        <title>Symbiont-containing voluminous jelly as an extraordinary maternal gift for overwintering insect nymphs.</title>
        <authorList>
            <person name="Kaiwa N."/>
            <person name="Hosokawa T."/>
            <person name="Nikoh N."/>
            <person name="Meng X.Y."/>
            <person name="Tanahashi M."/>
            <person name="Moriyama M."/>
            <person name="Maeda T."/>
            <person name="Yamaguchi K."/>
            <person name="Shigenobu S."/>
            <person name="Ito M."/>
            <person name="Fukatsu T."/>
        </authorList>
    </citation>
    <scope>NUCLEOTIDE SEQUENCE [LARGE SCALE GENOMIC DNA]</scope>
    <source>
        <strain evidence="13">UwTKB</strain>
    </source>
</reference>
<keyword evidence="7 9" id="KW-0456">Lyase</keyword>
<dbReference type="HOGENOM" id="CLU_111016_6_1_6"/>
<sequence length="117" mass="13794">MIIFKDFQFEAAHQLPYVSKEHKCSRLHGHSFKVRLEIFGETQKKTGWVMDFKKIKNIFKSVHNQLDHRFLNEIPGLENPTSEILAKWIWNKIKPHLPELLSVTIKETCTSGCIYKK</sequence>
<evidence type="ECO:0000256" key="4">
    <source>
        <dbReference type="ARBA" id="ARBA00022723"/>
    </source>
</evidence>
<dbReference type="EC" id="4.-.-.-" evidence="9"/>
<keyword evidence="5 9" id="KW-0671">Queuosine biosynthesis</keyword>
<comment type="catalytic activity">
    <reaction evidence="8 9">
        <text>7,8-dihydroneopterin 3'-triphosphate + H2O = 6-carboxy-5,6,7,8-tetrahydropterin + triphosphate + acetaldehyde + 2 H(+)</text>
        <dbReference type="Rhea" id="RHEA:27966"/>
        <dbReference type="ChEBI" id="CHEBI:15343"/>
        <dbReference type="ChEBI" id="CHEBI:15377"/>
        <dbReference type="ChEBI" id="CHEBI:15378"/>
        <dbReference type="ChEBI" id="CHEBI:18036"/>
        <dbReference type="ChEBI" id="CHEBI:58462"/>
        <dbReference type="ChEBI" id="CHEBI:61032"/>
        <dbReference type="EC" id="4.1.2.50"/>
    </reaction>
</comment>
<evidence type="ECO:0000256" key="2">
    <source>
        <dbReference type="ARBA" id="ARBA00008900"/>
    </source>
</evidence>
<evidence type="ECO:0000256" key="10">
    <source>
        <dbReference type="PIRSR" id="PIRSR006113-1"/>
    </source>
</evidence>
<dbReference type="InterPro" id="IPR007115">
    <property type="entry name" value="6-PTP_synth/QueD"/>
</dbReference>
<feature type="binding site" evidence="11">
    <location>
        <position position="28"/>
    </location>
    <ligand>
        <name>Zn(2+)</name>
        <dbReference type="ChEBI" id="CHEBI:29105"/>
    </ligand>
</feature>
<comment type="similarity">
    <text evidence="2 9">Belongs to the PTPS family. QueD subfamily.</text>
</comment>
<dbReference type="Pfam" id="PF01242">
    <property type="entry name" value="PTPS"/>
    <property type="match status" value="1"/>
</dbReference>
<reference evidence="12 13" key="2">
    <citation type="journal article" date="2014" name="Curr. Biol.">
        <title>Symbiont-Supplemented Maternal Investment Underpinning Host's Ecological Adaptation.</title>
        <authorList>
            <person name="Kaiwa N."/>
            <person name="Hosokawa T."/>
            <person name="Nikoh N."/>
            <person name="Tanahashi M."/>
            <person name="Moriyama M."/>
            <person name="Meng X.Y."/>
            <person name="Maeda T."/>
            <person name="Yamaguchi K."/>
            <person name="Shigenobu S."/>
            <person name="Ito M."/>
            <person name="Fukatsu T."/>
        </authorList>
    </citation>
    <scope>NUCLEOTIDE SEQUENCE [LARGE SCALE GENOMIC DNA]</scope>
    <source>
        <strain evidence="12 13">UwTKB</strain>
    </source>
</reference>
<dbReference type="PANTHER" id="PTHR12589:SF7">
    <property type="entry name" value="6-PYRUVOYL TETRAHYDROBIOPTERIN SYNTHASE"/>
    <property type="match status" value="1"/>
</dbReference>
<evidence type="ECO:0000256" key="9">
    <source>
        <dbReference type="PIRNR" id="PIRNR006113"/>
    </source>
</evidence>